<dbReference type="InterPro" id="IPR003593">
    <property type="entry name" value="AAA+_ATPase"/>
</dbReference>
<dbReference type="Gene3D" id="1.20.1560.10">
    <property type="entry name" value="ABC transporter type 1, transmembrane domain"/>
    <property type="match status" value="1"/>
</dbReference>
<dbReference type="Proteomes" id="UP000002357">
    <property type="component" value="Chromosome"/>
</dbReference>
<dbReference type="GO" id="GO:0005886">
    <property type="term" value="C:plasma membrane"/>
    <property type="evidence" value="ECO:0007669"/>
    <property type="project" value="UniProtKB-SubCell"/>
</dbReference>
<keyword evidence="6 7" id="KW-0472">Membrane</keyword>
<keyword evidence="11" id="KW-1185">Reference proteome</keyword>
<evidence type="ECO:0000256" key="4">
    <source>
        <dbReference type="ARBA" id="ARBA00022840"/>
    </source>
</evidence>
<dbReference type="PANTHER" id="PTHR24221:SF654">
    <property type="entry name" value="ATP-BINDING CASSETTE SUB-FAMILY B MEMBER 6"/>
    <property type="match status" value="1"/>
</dbReference>
<dbReference type="Pfam" id="PF00005">
    <property type="entry name" value="ABC_tran"/>
    <property type="match status" value="1"/>
</dbReference>
<dbReference type="GO" id="GO:0034040">
    <property type="term" value="F:ATPase-coupled lipid transmembrane transporter activity"/>
    <property type="evidence" value="ECO:0007669"/>
    <property type="project" value="TreeGrafter"/>
</dbReference>
<protein>
    <submittedName>
        <fullName evidence="10">Membrane translocator</fullName>
    </submittedName>
</protein>
<dbReference type="SUPFAM" id="SSF90123">
    <property type="entry name" value="ABC transporter transmembrane region"/>
    <property type="match status" value="1"/>
</dbReference>
<dbReference type="OrthoDB" id="9806127at2"/>
<proteinExistence type="predicted"/>
<dbReference type="GO" id="GO:0005524">
    <property type="term" value="F:ATP binding"/>
    <property type="evidence" value="ECO:0007669"/>
    <property type="project" value="UniProtKB-KW"/>
</dbReference>
<dbReference type="STRING" id="1901.BB341_04170"/>
<feature type="domain" description="ABC transporter" evidence="8">
    <location>
        <begin position="355"/>
        <end position="579"/>
    </location>
</feature>
<evidence type="ECO:0000256" key="1">
    <source>
        <dbReference type="ARBA" id="ARBA00004651"/>
    </source>
</evidence>
<evidence type="ECO:0000256" key="2">
    <source>
        <dbReference type="ARBA" id="ARBA00022692"/>
    </source>
</evidence>
<keyword evidence="4" id="KW-0067">ATP-binding</keyword>
<feature type="transmembrane region" description="Helical" evidence="7">
    <location>
        <begin position="69"/>
        <end position="91"/>
    </location>
</feature>
<keyword evidence="3" id="KW-0547">Nucleotide-binding</keyword>
<feature type="domain" description="ABC transmembrane type-1" evidence="9">
    <location>
        <begin position="46"/>
        <end position="300"/>
    </location>
</feature>
<dbReference type="SUPFAM" id="SSF52540">
    <property type="entry name" value="P-loop containing nucleoside triphosphate hydrolases"/>
    <property type="match status" value="1"/>
</dbReference>
<keyword evidence="5 7" id="KW-1133">Transmembrane helix</keyword>
<feature type="transmembrane region" description="Helical" evidence="7">
    <location>
        <begin position="35"/>
        <end position="57"/>
    </location>
</feature>
<dbReference type="EMBL" id="CM000913">
    <property type="protein sequence ID" value="EFG10028.1"/>
    <property type="molecule type" value="Genomic_DNA"/>
</dbReference>
<dbReference type="AlphaFoldDB" id="E2PW38"/>
<evidence type="ECO:0000256" key="7">
    <source>
        <dbReference type="SAM" id="Phobius"/>
    </source>
</evidence>
<dbReference type="InterPro" id="IPR003439">
    <property type="entry name" value="ABC_transporter-like_ATP-bd"/>
</dbReference>
<reference evidence="10 11" key="1">
    <citation type="journal article" date="2010" name="Genome Biol. Evol.">
        <title>The sequence of a 1.8-mb bacterial linear plasmid reveals a rich evolutionary reservoir of secondary metabolic pathways.</title>
        <authorList>
            <person name="Medema M.H."/>
            <person name="Trefzer A."/>
            <person name="Kovalchuk A."/>
            <person name="van den Berg M."/>
            <person name="Mueller U."/>
            <person name="Heijne W."/>
            <person name="Wu L."/>
            <person name="Alam M.T."/>
            <person name="Ronning C.M."/>
            <person name="Nierman W.C."/>
            <person name="Bovenberg R.A.L."/>
            <person name="Breitling R."/>
            <person name="Takano E."/>
        </authorList>
    </citation>
    <scope>NUCLEOTIDE SEQUENCE [LARGE SCALE GENOMIC DNA]</scope>
    <source>
        <strain evidence="11">ATCC 27064 / DSM 738 / JCM 4710 / NBRC 13307 / NCIMB 12785 / NRRL 3585 / VKM Ac-602</strain>
    </source>
</reference>
<dbReference type="GO" id="GO:0016887">
    <property type="term" value="F:ATP hydrolysis activity"/>
    <property type="evidence" value="ECO:0007669"/>
    <property type="project" value="InterPro"/>
</dbReference>
<dbReference type="InterPro" id="IPR011527">
    <property type="entry name" value="ABC1_TM_dom"/>
</dbReference>
<dbReference type="GeneID" id="93728608"/>
<sequence length="585" mass="60699">MSGKSGKAAAGTALGRVAREARPFLRARTRALVRLGGWSTLEFAQTFLTGLAVARALDDGFLDGRTGTGLAWLALAALAAVPAALATRGVFARLADLVEPLRDGLVRRASAQALHTALTATGPTTAGPVSRITHQSEIARDGWAGLVLALRSFVFTTAGALAGLAALSPRLLLVVLPPLLLGIALFLATLPPMAARQREYLGADEDFAAHAGRAAAALRDIAATGGAARTVAEAERNVRVQATAARALARWAGVRVLALAICGRLPVLLLLFAIPWLTRHGLTGGALVGAFTYLTFSLGPAVYALLSLIGTAGGRLVVVLDRFTGPVRLPAPPTASAPAPAARATAAPVPAVAELRSVDFAYGPAARPVLDRLDLTLRPGDRLAVVGPSGSGKSTLASVLAGVAAPTGGEVRWLGRPAGELDPTAVRTLLPQQPYVFSGTLRDNLRYLRPKARDRELSATVAAIGLDALVERLGGLDTPLDPRRLSPGERQLVALGRAHLTTAPLLILDEATSELDPEAEARAEGALAERAGAVLTIAHRIGSAYRAGRVLVMDGTRTVEGTPAELLDRSALFRDLAGRWSHIPG</sequence>
<evidence type="ECO:0000259" key="8">
    <source>
        <dbReference type="PROSITE" id="PS50893"/>
    </source>
</evidence>
<name>E2PW38_STRCL</name>
<feature type="transmembrane region" description="Helical" evidence="7">
    <location>
        <begin position="284"/>
        <end position="306"/>
    </location>
</feature>
<gene>
    <name evidence="10" type="primary">amfA</name>
    <name evidence="10" type="ORF">SCLAV_4955</name>
</gene>
<dbReference type="InterPro" id="IPR039421">
    <property type="entry name" value="Type_1_exporter"/>
</dbReference>
<feature type="transmembrane region" description="Helical" evidence="7">
    <location>
        <begin position="256"/>
        <end position="278"/>
    </location>
</feature>
<comment type="subcellular location">
    <subcellularLocation>
        <location evidence="1">Cell membrane</location>
        <topology evidence="1">Multi-pass membrane protein</topology>
    </subcellularLocation>
</comment>
<organism evidence="10 11">
    <name type="scientific">Streptomyces clavuligerus</name>
    <dbReference type="NCBI Taxonomy" id="1901"/>
    <lineage>
        <taxon>Bacteria</taxon>
        <taxon>Bacillati</taxon>
        <taxon>Actinomycetota</taxon>
        <taxon>Actinomycetes</taxon>
        <taxon>Kitasatosporales</taxon>
        <taxon>Streptomycetaceae</taxon>
        <taxon>Streptomyces</taxon>
    </lineage>
</organism>
<dbReference type="Gene3D" id="3.40.50.300">
    <property type="entry name" value="P-loop containing nucleotide triphosphate hydrolases"/>
    <property type="match status" value="1"/>
</dbReference>
<dbReference type="KEGG" id="sclf:BB341_04170"/>
<keyword evidence="2 7" id="KW-0812">Transmembrane</keyword>
<feature type="transmembrane region" description="Helical" evidence="7">
    <location>
        <begin position="171"/>
        <end position="190"/>
    </location>
</feature>
<accession>E2PW38</accession>
<evidence type="ECO:0000256" key="3">
    <source>
        <dbReference type="ARBA" id="ARBA00022741"/>
    </source>
</evidence>
<evidence type="ECO:0000256" key="5">
    <source>
        <dbReference type="ARBA" id="ARBA00022989"/>
    </source>
</evidence>
<dbReference type="RefSeq" id="WP_003962286.1">
    <property type="nucleotide sequence ID" value="NZ_CM000913.1"/>
</dbReference>
<evidence type="ECO:0000313" key="10">
    <source>
        <dbReference type="EMBL" id="EFG10028.1"/>
    </source>
</evidence>
<dbReference type="PANTHER" id="PTHR24221">
    <property type="entry name" value="ATP-BINDING CASSETTE SUB-FAMILY B"/>
    <property type="match status" value="1"/>
</dbReference>
<dbReference type="SMART" id="SM00382">
    <property type="entry name" value="AAA"/>
    <property type="match status" value="1"/>
</dbReference>
<dbReference type="PROSITE" id="PS50929">
    <property type="entry name" value="ABC_TM1F"/>
    <property type="match status" value="1"/>
</dbReference>
<dbReference type="InterPro" id="IPR036640">
    <property type="entry name" value="ABC1_TM_sf"/>
</dbReference>
<evidence type="ECO:0000256" key="6">
    <source>
        <dbReference type="ARBA" id="ARBA00023136"/>
    </source>
</evidence>
<evidence type="ECO:0000259" key="9">
    <source>
        <dbReference type="PROSITE" id="PS50929"/>
    </source>
</evidence>
<dbReference type="InterPro" id="IPR027417">
    <property type="entry name" value="P-loop_NTPase"/>
</dbReference>
<dbReference type="GO" id="GO:0140359">
    <property type="term" value="F:ABC-type transporter activity"/>
    <property type="evidence" value="ECO:0007669"/>
    <property type="project" value="InterPro"/>
</dbReference>
<dbReference type="PROSITE" id="PS50893">
    <property type="entry name" value="ABC_TRANSPORTER_2"/>
    <property type="match status" value="1"/>
</dbReference>
<dbReference type="eggNOG" id="COG1132">
    <property type="taxonomic scope" value="Bacteria"/>
</dbReference>
<feature type="transmembrane region" description="Helical" evidence="7">
    <location>
        <begin position="143"/>
        <end position="165"/>
    </location>
</feature>
<evidence type="ECO:0000313" key="11">
    <source>
        <dbReference type="Proteomes" id="UP000002357"/>
    </source>
</evidence>